<keyword evidence="2" id="KW-1185">Reference proteome</keyword>
<dbReference type="EMBL" id="JAPVOI010000005">
    <property type="protein sequence ID" value="MCZ4093440.1"/>
    <property type="molecule type" value="Genomic_DNA"/>
</dbReference>
<sequence>MSAGLTSTQEQVSIPAQHLLELLAVQIVAPLLTKNGEARVSSLRRTLSSGFGNLVGHREGA</sequence>
<gene>
    <name evidence="1" type="ORF">O3W52_26760</name>
</gene>
<reference evidence="1" key="1">
    <citation type="submission" date="2022-10" db="EMBL/GenBank/DDBJ databases">
        <title>Whole genome sequencing of three plant growth promoting bacteria isolated from Vachellia tortilis subsp. raddiana in Morocco.</title>
        <authorList>
            <person name="Hnini M."/>
            <person name="Zouagui R."/>
            <person name="Zouagui H."/>
            <person name="Chemao Elfihri M.-W."/>
            <person name="Ibrahimi A."/>
            <person name="Sbabou L."/>
            <person name="Aurag J."/>
        </authorList>
    </citation>
    <scope>NUCLEOTIDE SEQUENCE</scope>
    <source>
        <strain evidence="1">LMR678</strain>
    </source>
</reference>
<dbReference type="RefSeq" id="WP_269285210.1">
    <property type="nucleotide sequence ID" value="NZ_JAPVOI010000005.1"/>
</dbReference>
<dbReference type="Proteomes" id="UP001079430">
    <property type="component" value="Unassembled WGS sequence"/>
</dbReference>
<evidence type="ECO:0000313" key="1">
    <source>
        <dbReference type="EMBL" id="MCZ4093440.1"/>
    </source>
</evidence>
<name>A0ABT4KN85_9HYPH</name>
<comment type="caution">
    <text evidence="1">The sequence shown here is derived from an EMBL/GenBank/DDBJ whole genome shotgun (WGS) entry which is preliminary data.</text>
</comment>
<protein>
    <submittedName>
        <fullName evidence="1">Uncharacterized protein</fullName>
    </submittedName>
</protein>
<organism evidence="1 2">
    <name type="scientific">Sinorhizobium psoraleae</name>
    <dbReference type="NCBI Taxonomy" id="520838"/>
    <lineage>
        <taxon>Bacteria</taxon>
        <taxon>Pseudomonadati</taxon>
        <taxon>Pseudomonadota</taxon>
        <taxon>Alphaproteobacteria</taxon>
        <taxon>Hyphomicrobiales</taxon>
        <taxon>Rhizobiaceae</taxon>
        <taxon>Sinorhizobium/Ensifer group</taxon>
        <taxon>Sinorhizobium</taxon>
    </lineage>
</organism>
<evidence type="ECO:0000313" key="2">
    <source>
        <dbReference type="Proteomes" id="UP001079430"/>
    </source>
</evidence>
<proteinExistence type="predicted"/>
<accession>A0ABT4KN85</accession>